<dbReference type="Proteomes" id="UP001627408">
    <property type="component" value="Unassembled WGS sequence"/>
</dbReference>
<evidence type="ECO:0000313" key="2">
    <source>
        <dbReference type="EMBL" id="MFL4471849.1"/>
    </source>
</evidence>
<evidence type="ECO:0000256" key="1">
    <source>
        <dbReference type="SAM" id="Coils"/>
    </source>
</evidence>
<evidence type="ECO:0000313" key="3">
    <source>
        <dbReference type="Proteomes" id="UP001627408"/>
    </source>
</evidence>
<keyword evidence="3" id="KW-1185">Reference proteome</keyword>
<name>A0ABW8V1Q1_9RHOB</name>
<organism evidence="2 3">
    <name type="scientific">Tateyamaria armeniaca</name>
    <dbReference type="NCBI Taxonomy" id="2518930"/>
    <lineage>
        <taxon>Bacteria</taxon>
        <taxon>Pseudomonadati</taxon>
        <taxon>Pseudomonadota</taxon>
        <taxon>Alphaproteobacteria</taxon>
        <taxon>Rhodobacterales</taxon>
        <taxon>Roseobacteraceae</taxon>
        <taxon>Tateyamaria</taxon>
    </lineage>
</organism>
<dbReference type="EMBL" id="JBHDIY010000002">
    <property type="protein sequence ID" value="MFL4471849.1"/>
    <property type="molecule type" value="Genomic_DNA"/>
</dbReference>
<sequence length="1198" mass="130542">MSGMLSSVGLRFVEEYLTKRKVALPDWTQVYYDTVNVTTGFLNRLKDMQVHVTAPEVVAKIEKILAEAAALDGRAAYDKALPAYQLAYHHVNEYDKGQDTLRDHLNRFTVSDHVLTAEAVDLEKKIEDAKNLMATDPATDKDYGNAAKLLHEVTVEVNRLRQPRGAERAVVAKLWTTGVPTLDAIDKKLAALVKPDAGLQARAAAVRADVVALRTALDSKEVNAIATAHGGLTDLEKRLSDLETDTDKAATDNLRVMIPTNAGVTDAEVNMLLEVGKDNPDTMFAALSVLKDLDKDLNGAAVDHHNLEARALATANCKKELGKKAKAYDEKEAVALPLYDALDKATTALEAAKKEAATAEEAARAFHRDNQAALTDPAHADHARASAEYKKLYAAYEAEDAKVKAAGRDRDAKAQEFEPARLEAVEALIKKDEAQSAYDEAKQKESAAYTKRTLLDAMQFGVLSPGHAHQLKDPQAAGLVELFKTKPDIAAKALAIASKSENPENVLLCAQTVAKRMESRFEDNGGNQLPEDLSVDDYAEGLLKVSSVIPFEDVQKLDTYIASGRHLDDVPGIVPVFDVRKDPKNPKKKIVRIDKIASGKSSVDAVGARMVGPDGSMDLDAGRDAMLDVAFNIGGVYAGSVEQVRHMHETLEFFDTTPAAVQLVENAKVPQDKAGQALVFKATGRDDAFVVTDNDTRKALVTAMMTPVYQDKVGSCFVTASVVKMRKEDPMGTMQAMATLVDTGVYELPGGDPADPVDPVRAVQQLPEDENAVLRSFEYTLAQATSRLEDNRHQKELDQATARGLSKLKGALKPERADAILTDIQNAIMDAVEYKYFPNEVTKLAGDGSSSQGAFKLVDKMGGAPIESDKDFLKLVYRAVKARVGKDDVKKGLTVDKLLKAILTGSFIKQFQSDRGPAYRPHGGGYGDEAAQVLDGEEHTSKKLAGKVDKDTLDPAERTTDLLAGFLDLGGDGMVPVAVHQHVFNAVPDHPSMQALKGETPEETRANIQREVVDKAVTVRDTAMPLERVNYMFDNEMKRAVSRTSGRVKAALEKAWRDEVPTRAMTPPEFAAHLEQAMDPATDLAAQIKADQRQAKKTKKGQPMTQADVDAYKAESIAIQKERRKEELTVRMVADLGLPEIVMADTNWGSPEDHHMFVIVPDPISGTPKLCIRNDPEGELAQQRDADGWLADGWRNVA</sequence>
<accession>A0ABW8V1Q1</accession>
<feature type="coiled-coil region" evidence="1">
    <location>
        <begin position="342"/>
        <end position="369"/>
    </location>
</feature>
<protein>
    <submittedName>
        <fullName evidence="2">Uncharacterized protein</fullName>
    </submittedName>
</protein>
<comment type="caution">
    <text evidence="2">The sequence shown here is derived from an EMBL/GenBank/DDBJ whole genome shotgun (WGS) entry which is preliminary data.</text>
</comment>
<proteinExistence type="predicted"/>
<gene>
    <name evidence="2" type="ORF">ACERZ8_18920</name>
</gene>
<dbReference type="RefSeq" id="WP_407593715.1">
    <property type="nucleotide sequence ID" value="NZ_JBHDIY010000002.1"/>
</dbReference>
<reference evidence="2 3" key="1">
    <citation type="submission" date="2024-08" db="EMBL/GenBank/DDBJ databases">
        <title>Tateyamaria sp. nov., isolated from marine algae.</title>
        <authorList>
            <person name="Choi B.J."/>
            <person name="Kim J.M."/>
            <person name="Lee J.K."/>
            <person name="Choi D.G."/>
            <person name="Bayburt H."/>
            <person name="Baek J.H."/>
            <person name="Han D.M."/>
            <person name="Jeon C.O."/>
        </authorList>
    </citation>
    <scope>NUCLEOTIDE SEQUENCE [LARGE SCALE GENOMIC DNA]</scope>
    <source>
        <strain evidence="2 3">KMU-156</strain>
    </source>
</reference>
<keyword evidence="1" id="KW-0175">Coiled coil</keyword>